<accession>A0A813WUJ0</accession>
<dbReference type="OrthoDB" id="1431934at2759"/>
<evidence type="ECO:0000313" key="5">
    <source>
        <dbReference type="Proteomes" id="UP000663829"/>
    </source>
</evidence>
<dbReference type="AlphaFoldDB" id="A0A813WUJ0"/>
<sequence length="1147" mass="133537">MDKCTRALLEVPPNNDGKKQLKVVIAGGDAIGLTFALNLCLLMGENVLIYIYEQRWFSDASDGGRVKWRGPAEGNIRRDEVITLQDHVINQLHDYIKLGLFKDINERVWPSSRNIPVREVEDRLFELMEPFMLKQQIVLIPERITPETPCLLTGDFDILVGADGVRSQIRQYCNIESRSEGREFACGIAYDIPGPEDVIPLSKDDQPLHQALNCILSIAQTRYLVNSSTSTRGYLNIRLTEREYNDLRDSLDLLSKNKQQPLNLWLPDTRPNGPEWNTVYQGLDYFKIPKQYVKRIVPIEINVRHTYQVTKELNYLTKKDDGTEVESIKLAFLIGDAAISVHFWPGRGFNSGMKAAIALARNIRQVCFNNRTKIIQIRTPFRLTDFTSYEGFMAELRACQQHGRNLRILTNKTDPYSQQLPAKDKESYIIWKAKLLTKLREARDRLYSNPDWPHFNYYASDEQLKNAANRIDPSSLAQVSASQPWSIREKASAEVLVENRYPIDPSRDYFHLPDVPLTRRRVRFDLTSCTSTFGPSGPPLIKQKLIILWILNLNDNECQTPLIKEIQQARNYRDRSNEMYTIVADQTKINLWIDQNRHRLFNQQGITFKIITPFTIQNQDTIDLMNKILYNKCVPLFILKAPNERDLNQNMLAKESYPNLIISDVSADLFEFAGIEQAQWSDGYECRQINERTKCDKCFLCFDNIDQHHCYAQRGGEGRLEKFRCNNCTIPFYDRISYEGHLRLCLAQIKSEREKEAQRDNFIRDRTKYPVSPVVIKGISNYFEKTTGEKLRDIDVEKIIPIIDDMGRSPTQIPINRCDLCKVACLAIELTKLGACGHCLCSDCFLKPVINQYSNKQLFWCPIQKCQCEILLTDLNSLQLDQKQIQLYKEHQQVKIKKQTVTTIKCPTLTCIWEKLSMGERPDDCQQCGKCRMDFCSLCNQLYHYNRTDKCTDLTQIIKRWTLWNSSEREYYFRKNSRLIARHLSSTEQTLDTKRNMDLQIAYTQYLVDENYKTRNKRFCPYCNRLVEKDQNSSTSIDNELMVICGKQEHWSGCNKTFIWTQAKPYRLQIEKDQNKLFQDLYIKEAPSSYSSQDSKLCDCCNENILNSGVYVRCIHCRSSVVFCLLCERKATLEHYKQYPKHIFQIL</sequence>
<protein>
    <submittedName>
        <fullName evidence="2">Uncharacterized protein</fullName>
    </submittedName>
</protein>
<dbReference type="Proteomes" id="UP000682733">
    <property type="component" value="Unassembled WGS sequence"/>
</dbReference>
<dbReference type="EMBL" id="CAJNOK010001136">
    <property type="protein sequence ID" value="CAF0795468.1"/>
    <property type="molecule type" value="Genomic_DNA"/>
</dbReference>
<dbReference type="Gene3D" id="3.50.50.60">
    <property type="entry name" value="FAD/NAD(P)-binding domain"/>
    <property type="match status" value="1"/>
</dbReference>
<keyword evidence="5" id="KW-1185">Reference proteome</keyword>
<dbReference type="InterPro" id="IPR036188">
    <property type="entry name" value="FAD/NAD-bd_sf"/>
</dbReference>
<dbReference type="EMBL" id="CAJNOQ010001016">
    <property type="protein sequence ID" value="CAF0860671.1"/>
    <property type="molecule type" value="Genomic_DNA"/>
</dbReference>
<evidence type="ECO:0000313" key="1">
    <source>
        <dbReference type="EMBL" id="CAF0795468.1"/>
    </source>
</evidence>
<dbReference type="Proteomes" id="UP000681722">
    <property type="component" value="Unassembled WGS sequence"/>
</dbReference>
<dbReference type="Proteomes" id="UP000663829">
    <property type="component" value="Unassembled WGS sequence"/>
</dbReference>
<comment type="caution">
    <text evidence="2">The sequence shown here is derived from an EMBL/GenBank/DDBJ whole genome shotgun (WGS) entry which is preliminary data.</text>
</comment>
<evidence type="ECO:0000313" key="4">
    <source>
        <dbReference type="EMBL" id="CAF3648344.1"/>
    </source>
</evidence>
<organism evidence="2 5">
    <name type="scientific">Didymodactylos carnosus</name>
    <dbReference type="NCBI Taxonomy" id="1234261"/>
    <lineage>
        <taxon>Eukaryota</taxon>
        <taxon>Metazoa</taxon>
        <taxon>Spiralia</taxon>
        <taxon>Gnathifera</taxon>
        <taxon>Rotifera</taxon>
        <taxon>Eurotatoria</taxon>
        <taxon>Bdelloidea</taxon>
        <taxon>Philodinida</taxon>
        <taxon>Philodinidae</taxon>
        <taxon>Didymodactylos</taxon>
    </lineage>
</organism>
<proteinExistence type="predicted"/>
<gene>
    <name evidence="2" type="ORF">GPM918_LOCUS6569</name>
    <name evidence="1" type="ORF">OVA965_LOCUS4361</name>
    <name evidence="4" type="ORF">SRO942_LOCUS6569</name>
    <name evidence="3" type="ORF">TMI583_LOCUS4359</name>
</gene>
<dbReference type="Proteomes" id="UP000677228">
    <property type="component" value="Unassembled WGS sequence"/>
</dbReference>
<dbReference type="EMBL" id="CAJOBA010001136">
    <property type="protein sequence ID" value="CAF3578488.1"/>
    <property type="molecule type" value="Genomic_DNA"/>
</dbReference>
<dbReference type="EMBL" id="CAJOBC010001016">
    <property type="protein sequence ID" value="CAF3648344.1"/>
    <property type="molecule type" value="Genomic_DNA"/>
</dbReference>
<reference evidence="2" key="1">
    <citation type="submission" date="2021-02" db="EMBL/GenBank/DDBJ databases">
        <authorList>
            <person name="Nowell W R."/>
        </authorList>
    </citation>
    <scope>NUCLEOTIDE SEQUENCE</scope>
</reference>
<evidence type="ECO:0000313" key="2">
    <source>
        <dbReference type="EMBL" id="CAF0860671.1"/>
    </source>
</evidence>
<name>A0A813WUJ0_9BILA</name>
<dbReference type="SUPFAM" id="SSF51905">
    <property type="entry name" value="FAD/NAD(P)-binding domain"/>
    <property type="match status" value="1"/>
</dbReference>
<evidence type="ECO:0000313" key="3">
    <source>
        <dbReference type="EMBL" id="CAF3578488.1"/>
    </source>
</evidence>